<dbReference type="Proteomes" id="UP000296352">
    <property type="component" value="Chromosome"/>
</dbReference>
<dbReference type="Pfam" id="PF01478">
    <property type="entry name" value="Peptidase_A24"/>
    <property type="match status" value="1"/>
</dbReference>
<evidence type="ECO:0000313" key="3">
    <source>
        <dbReference type="EMBL" id="QCB28528.1"/>
    </source>
</evidence>
<feature type="transmembrane region" description="Helical" evidence="1">
    <location>
        <begin position="6"/>
        <end position="26"/>
    </location>
</feature>
<dbReference type="KEGG" id="cee:CENDO_06245"/>
<dbReference type="AlphaFoldDB" id="A0A4V1CEL5"/>
<evidence type="ECO:0000313" key="4">
    <source>
        <dbReference type="Proteomes" id="UP000296352"/>
    </source>
</evidence>
<dbReference type="EMBL" id="CP039247">
    <property type="protein sequence ID" value="QCB28528.1"/>
    <property type="molecule type" value="Genomic_DNA"/>
</dbReference>
<dbReference type="Gene3D" id="1.20.120.1220">
    <property type="match status" value="1"/>
</dbReference>
<proteinExistence type="predicted"/>
<dbReference type="InterPro" id="IPR000045">
    <property type="entry name" value="Prepilin_IV_endopep_pep"/>
</dbReference>
<gene>
    <name evidence="3" type="ORF">CENDO_06245</name>
</gene>
<evidence type="ECO:0000259" key="2">
    <source>
        <dbReference type="Pfam" id="PF01478"/>
    </source>
</evidence>
<name>A0A4V1CEL5_9CORY</name>
<accession>A0A4V1CEL5</accession>
<dbReference type="GO" id="GO:0004190">
    <property type="term" value="F:aspartic-type endopeptidase activity"/>
    <property type="evidence" value="ECO:0007669"/>
    <property type="project" value="InterPro"/>
</dbReference>
<feature type="transmembrane region" description="Helical" evidence="1">
    <location>
        <begin position="38"/>
        <end position="63"/>
    </location>
</feature>
<protein>
    <submittedName>
        <fullName evidence="3">Type IV leader peptidase family protein</fullName>
    </submittedName>
</protein>
<feature type="domain" description="Prepilin type IV endopeptidase peptidase" evidence="2">
    <location>
        <begin position="15"/>
        <end position="110"/>
    </location>
</feature>
<keyword evidence="1" id="KW-0812">Transmembrane</keyword>
<keyword evidence="1" id="KW-1133">Transmembrane helix</keyword>
<organism evidence="3 4">
    <name type="scientific">Corynebacterium endometrii</name>
    <dbReference type="NCBI Taxonomy" id="2488819"/>
    <lineage>
        <taxon>Bacteria</taxon>
        <taxon>Bacillati</taxon>
        <taxon>Actinomycetota</taxon>
        <taxon>Actinomycetes</taxon>
        <taxon>Mycobacteriales</taxon>
        <taxon>Corynebacteriaceae</taxon>
        <taxon>Corynebacterium</taxon>
    </lineage>
</organism>
<reference evidence="3 4" key="1">
    <citation type="submission" date="2019-04" db="EMBL/GenBank/DDBJ databases">
        <title>Corynebacterium endometrii sp. nov., isolated from the uterus of a cow with endometritis.</title>
        <authorList>
            <person name="Ballas P."/>
            <person name="Ruckert C."/>
            <person name="Wagener K."/>
            <person name="Drillich M."/>
            <person name="Kaempfer P."/>
            <person name="Busse H.-J."/>
            <person name="Ehling-Schulz M."/>
        </authorList>
    </citation>
    <scope>NUCLEOTIDE SEQUENCE [LARGE SCALE GENOMIC DNA]</scope>
    <source>
        <strain evidence="3 4">LMM-1653</strain>
    </source>
</reference>
<feature type="transmembrane region" description="Helical" evidence="1">
    <location>
        <begin position="83"/>
        <end position="115"/>
    </location>
</feature>
<keyword evidence="1" id="KW-0472">Membrane</keyword>
<dbReference type="RefSeq" id="WP_342773396.1">
    <property type="nucleotide sequence ID" value="NZ_CP039247.1"/>
</dbReference>
<evidence type="ECO:0000256" key="1">
    <source>
        <dbReference type="SAM" id="Phobius"/>
    </source>
</evidence>
<keyword evidence="4" id="KW-1185">Reference proteome</keyword>
<sequence length="143" mass="14741">MGEFSWSISVLAGVAIAAWIAMLCWWDVKFRRLPDSLTVPPAVGLLIAGVLIQPMALWGLVWPATYLFTAANGGGLGGGDIKLAVPLGIACAWCNGVVAVFVAMCAASLITAAILSALRIRDCPHGPSMFGGALISVLSCVVA</sequence>
<dbReference type="GO" id="GO:0016020">
    <property type="term" value="C:membrane"/>
    <property type="evidence" value="ECO:0007669"/>
    <property type="project" value="InterPro"/>
</dbReference>